<name>A0A8H3AH79_9AGAM</name>
<organism evidence="2 3">
    <name type="scientific">Rhizoctonia solani</name>
    <dbReference type="NCBI Taxonomy" id="456999"/>
    <lineage>
        <taxon>Eukaryota</taxon>
        <taxon>Fungi</taxon>
        <taxon>Dikarya</taxon>
        <taxon>Basidiomycota</taxon>
        <taxon>Agaricomycotina</taxon>
        <taxon>Agaricomycetes</taxon>
        <taxon>Cantharellales</taxon>
        <taxon>Ceratobasidiaceae</taxon>
        <taxon>Rhizoctonia</taxon>
    </lineage>
</organism>
<sequence length="304" mass="33478">MSSQVKPQPQPSTIPTPVHDGTRFALAAPEIIQFPEEKLPVFRILDSFVFLSRGSLSPLPDGWIENTNWAGFEVVGAVTTLTGPTAPLVQCGWITQLQWRWVRIISIRSIQIKRDPRFRKGEPCFWLTTSLGEYAILSPHRGYSALWDKTISQPNVPAPVPTFRQVSDSNPMPAWWDASWGLAWPPVPKVAPTHKRTASAISGPGNESVDPDEPGLDGERHVRRRDEGKSTTADRATNTPEADSSGSTKPAPDVASRSGESDEPPILQLGVVMSRKWDMVKDRVEIGQPKPGHKNTQKGKNVSS</sequence>
<comment type="caution">
    <text evidence="2">The sequence shown here is derived from an EMBL/GenBank/DDBJ whole genome shotgun (WGS) entry which is preliminary data.</text>
</comment>
<protein>
    <submittedName>
        <fullName evidence="2">Uncharacterized protein</fullName>
    </submittedName>
</protein>
<evidence type="ECO:0000313" key="2">
    <source>
        <dbReference type="EMBL" id="CAE6421196.1"/>
    </source>
</evidence>
<feature type="region of interest" description="Disordered" evidence="1">
    <location>
        <begin position="194"/>
        <end position="270"/>
    </location>
</feature>
<gene>
    <name evidence="2" type="ORF">RDB_LOCUS54066</name>
</gene>
<evidence type="ECO:0000256" key="1">
    <source>
        <dbReference type="SAM" id="MobiDB-lite"/>
    </source>
</evidence>
<proteinExistence type="predicted"/>
<dbReference type="EMBL" id="CAJMWT010001816">
    <property type="protein sequence ID" value="CAE6421196.1"/>
    <property type="molecule type" value="Genomic_DNA"/>
</dbReference>
<dbReference type="AlphaFoldDB" id="A0A8H3AH79"/>
<reference evidence="2" key="1">
    <citation type="submission" date="2021-01" db="EMBL/GenBank/DDBJ databases">
        <authorList>
            <person name="Kaushik A."/>
        </authorList>
    </citation>
    <scope>NUCLEOTIDE SEQUENCE</scope>
    <source>
        <strain evidence="2">AG2-2IIIB</strain>
    </source>
</reference>
<feature type="compositionally biased region" description="Polar residues" evidence="1">
    <location>
        <begin position="230"/>
        <end position="248"/>
    </location>
</feature>
<feature type="region of interest" description="Disordered" evidence="1">
    <location>
        <begin position="282"/>
        <end position="304"/>
    </location>
</feature>
<evidence type="ECO:0000313" key="3">
    <source>
        <dbReference type="Proteomes" id="UP000663843"/>
    </source>
</evidence>
<feature type="compositionally biased region" description="Basic and acidic residues" evidence="1">
    <location>
        <begin position="217"/>
        <end position="229"/>
    </location>
</feature>
<dbReference type="Proteomes" id="UP000663843">
    <property type="component" value="Unassembled WGS sequence"/>
</dbReference>
<accession>A0A8H3AH79</accession>
<feature type="region of interest" description="Disordered" evidence="1">
    <location>
        <begin position="1"/>
        <end position="20"/>
    </location>
</feature>